<evidence type="ECO:0000313" key="2">
    <source>
        <dbReference type="Proteomes" id="UP000006334"/>
    </source>
</evidence>
<name>K6YJX2_9ALTE</name>
<reference evidence="1 2" key="1">
    <citation type="journal article" date="2017" name="Antonie Van Leeuwenhoek">
        <title>Rhizobium rhizosphaerae sp. nov., a novel species isolated from rice rhizosphere.</title>
        <authorList>
            <person name="Zhao J.J."/>
            <person name="Zhang J."/>
            <person name="Zhang R.J."/>
            <person name="Zhang C.W."/>
            <person name="Yin H.Q."/>
            <person name="Zhang X.X."/>
        </authorList>
    </citation>
    <scope>NUCLEOTIDE SEQUENCE [LARGE SCALE GENOMIC DNA]</scope>
    <source>
        <strain evidence="1 2">E3</strain>
    </source>
</reference>
<dbReference type="AlphaFoldDB" id="K6YJX2"/>
<keyword evidence="2" id="KW-1185">Reference proteome</keyword>
<dbReference type="EMBL" id="BAEN01000076">
    <property type="protein sequence ID" value="GAC16903.1"/>
    <property type="molecule type" value="Genomic_DNA"/>
</dbReference>
<gene>
    <name evidence="1" type="ORF">GLIP_4292</name>
</gene>
<protein>
    <submittedName>
        <fullName evidence="1">Uncharacterized protein</fullName>
    </submittedName>
</protein>
<organism evidence="1 2">
    <name type="scientific">Aliiglaciecola lipolytica E3</name>
    <dbReference type="NCBI Taxonomy" id="1127673"/>
    <lineage>
        <taxon>Bacteria</taxon>
        <taxon>Pseudomonadati</taxon>
        <taxon>Pseudomonadota</taxon>
        <taxon>Gammaproteobacteria</taxon>
        <taxon>Alteromonadales</taxon>
        <taxon>Alteromonadaceae</taxon>
        <taxon>Aliiglaciecola</taxon>
    </lineage>
</organism>
<dbReference type="eggNOG" id="COG2721">
    <property type="taxonomic scope" value="Bacteria"/>
</dbReference>
<dbReference type="Proteomes" id="UP000006334">
    <property type="component" value="Unassembled WGS sequence"/>
</dbReference>
<accession>K6YJX2</accession>
<comment type="caution">
    <text evidence="1">The sequence shown here is derived from an EMBL/GenBank/DDBJ whole genome shotgun (WGS) entry which is preliminary data.</text>
</comment>
<sequence length="48" mass="5165">MGNDIFDLTLAVANGAQSKSEALGHQEFILTYKQFEAIGPACLPVAQR</sequence>
<proteinExistence type="predicted"/>
<evidence type="ECO:0000313" key="1">
    <source>
        <dbReference type="EMBL" id="GAC16903.1"/>
    </source>
</evidence>
<dbReference type="STRING" id="1127673.GLIP_4292"/>